<dbReference type="Pfam" id="PF13855">
    <property type="entry name" value="LRR_8"/>
    <property type="match status" value="2"/>
</dbReference>
<dbReference type="SMART" id="SM00365">
    <property type="entry name" value="LRR_SD22"/>
    <property type="match status" value="4"/>
</dbReference>
<keyword evidence="1" id="KW-0433">Leucine-rich repeat</keyword>
<accession>A0A6V7HP17</accession>
<dbReference type="PANTHER" id="PTHR24373">
    <property type="entry name" value="SLIT RELATED LEUCINE-RICH REPEAT NEURONAL PROTEIN"/>
    <property type="match status" value="1"/>
</dbReference>
<evidence type="ECO:0000256" key="3">
    <source>
        <dbReference type="ARBA" id="ARBA00022737"/>
    </source>
</evidence>
<dbReference type="InterPro" id="IPR003591">
    <property type="entry name" value="Leu-rich_rpt_typical-subtyp"/>
</dbReference>
<reference evidence="5" key="1">
    <citation type="submission" date="2020-07" db="EMBL/GenBank/DDBJ databases">
        <authorList>
            <person name="Ferguson B K."/>
        </authorList>
    </citation>
    <scope>NUCLEOTIDE SEQUENCE</scope>
    <source>
        <strain evidence="5">L06</strain>
    </source>
</reference>
<evidence type="ECO:0008006" key="6">
    <source>
        <dbReference type="Google" id="ProtNLM"/>
    </source>
</evidence>
<evidence type="ECO:0000313" key="5">
    <source>
        <dbReference type="EMBL" id="CAD1528897.1"/>
    </source>
</evidence>
<dbReference type="PANTHER" id="PTHR24373:SF398">
    <property type="entry name" value="LEUCINE-RICH REPEAT-CONTAINING G-PROTEIN COUPLED RECEPTOR 6"/>
    <property type="match status" value="1"/>
</dbReference>
<dbReference type="Pfam" id="PF00560">
    <property type="entry name" value="LRR_1"/>
    <property type="match status" value="1"/>
</dbReference>
<dbReference type="AlphaFoldDB" id="A0A6V7HP17"/>
<evidence type="ECO:0000256" key="4">
    <source>
        <dbReference type="SAM" id="SignalP"/>
    </source>
</evidence>
<dbReference type="InterPro" id="IPR032675">
    <property type="entry name" value="LRR_dom_sf"/>
</dbReference>
<gene>
    <name evidence="5" type="ORF">BBRV_LOCUS2928</name>
</gene>
<protein>
    <recommendedName>
        <fullName evidence="6">LRRCT domain-containing protein</fullName>
    </recommendedName>
</protein>
<dbReference type="SMART" id="SM00369">
    <property type="entry name" value="LRR_TYP"/>
    <property type="match status" value="9"/>
</dbReference>
<feature type="chain" id="PRO_5027751230" description="LRRCT domain-containing protein" evidence="4">
    <location>
        <begin position="24"/>
        <end position="443"/>
    </location>
</feature>
<keyword evidence="2 4" id="KW-0732">Signal</keyword>
<dbReference type="Gene3D" id="3.80.10.10">
    <property type="entry name" value="Ribonuclease Inhibitor"/>
    <property type="match status" value="2"/>
</dbReference>
<organism evidence="5">
    <name type="scientific">Bracon brevicornis</name>
    <dbReference type="NCBI Taxonomy" id="1563983"/>
    <lineage>
        <taxon>Eukaryota</taxon>
        <taxon>Metazoa</taxon>
        <taxon>Ecdysozoa</taxon>
        <taxon>Arthropoda</taxon>
        <taxon>Hexapoda</taxon>
        <taxon>Insecta</taxon>
        <taxon>Pterygota</taxon>
        <taxon>Neoptera</taxon>
        <taxon>Endopterygota</taxon>
        <taxon>Hymenoptera</taxon>
        <taxon>Apocrita</taxon>
        <taxon>Ichneumonoidea</taxon>
        <taxon>Braconidae</taxon>
        <taxon>Braconinae</taxon>
        <taxon>Bracon</taxon>
    </lineage>
</organism>
<dbReference type="InterPro" id="IPR050328">
    <property type="entry name" value="Dev_Immune_Receptor"/>
</dbReference>
<dbReference type="GO" id="GO:0031012">
    <property type="term" value="C:extracellular matrix"/>
    <property type="evidence" value="ECO:0007669"/>
    <property type="project" value="TreeGrafter"/>
</dbReference>
<evidence type="ECO:0000256" key="2">
    <source>
        <dbReference type="ARBA" id="ARBA00022729"/>
    </source>
</evidence>
<keyword evidence="3" id="KW-0677">Repeat</keyword>
<dbReference type="SUPFAM" id="SSF52058">
    <property type="entry name" value="L domain-like"/>
    <property type="match status" value="1"/>
</dbReference>
<sequence length="443" mass="49473">MIVFVTELLVISLILNTVTTSSSSSVSNKHSRCIAIFENTPVMQSTETFHICGQFDVITSVNQISHVDQLILDTEQFTGIDRLAFSGVTITKLLLNFGQKCQAASQCTPQNVQVNAESFIGLQNLRELHVKHGIFQFQPNPFTQLNLLTHLGLEAVGLTKVPGNILDIFEDLEELILIKNNITEIDAQSFATVSVHLRKLILDNNNITNIEPQTFERLTSLKQLSLAGNNIQILNRGIINNLVKLEHLDLSKNQLKILRKHTFSGLSLLKYLNVDYNRLDRIEANTFNGLNHLEKLSLNYNNLMDLQAGVFDGLKRLKRLDLASNPIITIGRGLFQSLTKLEELDLSWTQISHIEPNAFAGLVLTSLDLKNNHVDVLRAGTFNGLDVIDLAFSHHEEVMVVEADAFKNLTAGSVQIYLKEDVEVDSERWGIDDSINLVLASSP</sequence>
<dbReference type="EMBL" id="CADCXW020000001">
    <property type="protein sequence ID" value="CAD1528897.1"/>
    <property type="molecule type" value="Genomic_DNA"/>
</dbReference>
<evidence type="ECO:0000256" key="1">
    <source>
        <dbReference type="ARBA" id="ARBA00022614"/>
    </source>
</evidence>
<dbReference type="FunFam" id="3.80.10.10:FF:001164">
    <property type="entry name" value="GH01279p"/>
    <property type="match status" value="1"/>
</dbReference>
<dbReference type="PROSITE" id="PS51450">
    <property type="entry name" value="LRR"/>
    <property type="match status" value="1"/>
</dbReference>
<feature type="signal peptide" evidence="4">
    <location>
        <begin position="1"/>
        <end position="23"/>
    </location>
</feature>
<name>A0A6V7HP17_9HYME</name>
<dbReference type="InterPro" id="IPR001611">
    <property type="entry name" value="Leu-rich_rpt"/>
</dbReference>
<proteinExistence type="predicted"/>
<dbReference type="GO" id="GO:0005615">
    <property type="term" value="C:extracellular space"/>
    <property type="evidence" value="ECO:0007669"/>
    <property type="project" value="TreeGrafter"/>
</dbReference>